<dbReference type="GO" id="GO:0003677">
    <property type="term" value="F:DNA binding"/>
    <property type="evidence" value="ECO:0007669"/>
    <property type="project" value="UniProtKB-KW"/>
</dbReference>
<dbReference type="SMART" id="SM00448">
    <property type="entry name" value="REC"/>
    <property type="match status" value="1"/>
</dbReference>
<evidence type="ECO:0000259" key="6">
    <source>
        <dbReference type="PROSITE" id="PS50110"/>
    </source>
</evidence>
<dbReference type="GO" id="GO:0000160">
    <property type="term" value="P:phosphorelay signal transduction system"/>
    <property type="evidence" value="ECO:0007669"/>
    <property type="project" value="InterPro"/>
</dbReference>
<evidence type="ECO:0000256" key="3">
    <source>
        <dbReference type="PROSITE-ProRule" id="PRU00169"/>
    </source>
</evidence>
<evidence type="ECO:0000313" key="8">
    <source>
        <dbReference type="Proteomes" id="UP000291101"/>
    </source>
</evidence>
<dbReference type="SUPFAM" id="SSF52172">
    <property type="entry name" value="CheY-like"/>
    <property type="match status" value="1"/>
</dbReference>
<proteinExistence type="predicted"/>
<feature type="modified residue" description="4-aspartylphosphate" evidence="3">
    <location>
        <position position="108"/>
    </location>
</feature>
<keyword evidence="2" id="KW-0238">DNA-binding</keyword>
<dbReference type="EMBL" id="SDWV01000011">
    <property type="protein sequence ID" value="RYC10606.1"/>
    <property type="molecule type" value="Genomic_DNA"/>
</dbReference>
<dbReference type="PANTHER" id="PTHR43214:SF43">
    <property type="entry name" value="TWO-COMPONENT RESPONSE REGULATOR"/>
    <property type="match status" value="1"/>
</dbReference>
<name>A0A4Q2SWS7_9ACTN</name>
<evidence type="ECO:0000259" key="5">
    <source>
        <dbReference type="PROSITE" id="PS50043"/>
    </source>
</evidence>
<dbReference type="AlphaFoldDB" id="A0A4Q2SWS7"/>
<dbReference type="CDD" id="cd06170">
    <property type="entry name" value="LuxR_C_like"/>
    <property type="match status" value="1"/>
</dbReference>
<dbReference type="InterPro" id="IPR039420">
    <property type="entry name" value="WalR-like"/>
</dbReference>
<dbReference type="PROSITE" id="PS50043">
    <property type="entry name" value="HTH_LUXR_2"/>
    <property type="match status" value="1"/>
</dbReference>
<evidence type="ECO:0000256" key="2">
    <source>
        <dbReference type="ARBA" id="ARBA00023125"/>
    </source>
</evidence>
<evidence type="ECO:0000256" key="1">
    <source>
        <dbReference type="ARBA" id="ARBA00022553"/>
    </source>
</evidence>
<dbReference type="PROSITE" id="PS50110">
    <property type="entry name" value="RESPONSE_REGULATORY"/>
    <property type="match status" value="1"/>
</dbReference>
<reference evidence="7 8" key="1">
    <citation type="submission" date="2019-01" db="EMBL/GenBank/DDBJ databases">
        <title>Novel species of Nocardioides.</title>
        <authorList>
            <person name="Liu Q."/>
            <person name="X Y.-H."/>
        </authorList>
    </citation>
    <scope>NUCLEOTIDE SEQUENCE [LARGE SCALE GENOMIC DNA]</scope>
    <source>
        <strain evidence="7 8">HLT2-9</strain>
    </source>
</reference>
<accession>A0A4Q2SWS7</accession>
<organism evidence="7 8">
    <name type="scientific">Nocardioides zhouii</name>
    <dbReference type="NCBI Taxonomy" id="1168729"/>
    <lineage>
        <taxon>Bacteria</taxon>
        <taxon>Bacillati</taxon>
        <taxon>Actinomycetota</taxon>
        <taxon>Actinomycetes</taxon>
        <taxon>Propionibacteriales</taxon>
        <taxon>Nocardioidaceae</taxon>
        <taxon>Nocardioides</taxon>
    </lineage>
</organism>
<dbReference type="GO" id="GO:0006355">
    <property type="term" value="P:regulation of DNA-templated transcription"/>
    <property type="evidence" value="ECO:0007669"/>
    <property type="project" value="InterPro"/>
</dbReference>
<dbReference type="InterPro" id="IPR016032">
    <property type="entry name" value="Sig_transdc_resp-reg_C-effctor"/>
</dbReference>
<keyword evidence="1 3" id="KW-0597">Phosphoprotein</keyword>
<feature type="compositionally biased region" description="Pro residues" evidence="4">
    <location>
        <begin position="17"/>
        <end position="29"/>
    </location>
</feature>
<dbReference type="SUPFAM" id="SSF46894">
    <property type="entry name" value="C-terminal effector domain of the bipartite response regulators"/>
    <property type="match status" value="1"/>
</dbReference>
<dbReference type="Pfam" id="PF00072">
    <property type="entry name" value="Response_reg"/>
    <property type="match status" value="1"/>
</dbReference>
<dbReference type="InterPro" id="IPR011006">
    <property type="entry name" value="CheY-like_superfamily"/>
</dbReference>
<feature type="domain" description="Response regulatory" evidence="6">
    <location>
        <begin position="57"/>
        <end position="173"/>
    </location>
</feature>
<dbReference type="SMART" id="SM00421">
    <property type="entry name" value="HTH_LUXR"/>
    <property type="match status" value="1"/>
</dbReference>
<dbReference type="OrthoDB" id="9808843at2"/>
<evidence type="ECO:0000256" key="4">
    <source>
        <dbReference type="SAM" id="MobiDB-lite"/>
    </source>
</evidence>
<dbReference type="Pfam" id="PF00196">
    <property type="entry name" value="GerE"/>
    <property type="match status" value="1"/>
</dbReference>
<dbReference type="Proteomes" id="UP000291101">
    <property type="component" value="Unassembled WGS sequence"/>
</dbReference>
<dbReference type="InterPro" id="IPR058245">
    <property type="entry name" value="NreC/VraR/RcsB-like_REC"/>
</dbReference>
<dbReference type="CDD" id="cd17535">
    <property type="entry name" value="REC_NarL-like"/>
    <property type="match status" value="1"/>
</dbReference>
<gene>
    <name evidence="7" type="ORF">EUA94_12505</name>
</gene>
<dbReference type="InterPro" id="IPR000792">
    <property type="entry name" value="Tscrpt_reg_LuxR_C"/>
</dbReference>
<dbReference type="InterPro" id="IPR001789">
    <property type="entry name" value="Sig_transdc_resp-reg_receiver"/>
</dbReference>
<feature type="region of interest" description="Disordered" evidence="4">
    <location>
        <begin position="1"/>
        <end position="37"/>
    </location>
</feature>
<dbReference type="PRINTS" id="PR00038">
    <property type="entry name" value="HTHLUXR"/>
</dbReference>
<dbReference type="PANTHER" id="PTHR43214">
    <property type="entry name" value="TWO-COMPONENT RESPONSE REGULATOR"/>
    <property type="match status" value="1"/>
</dbReference>
<dbReference type="Gene3D" id="3.40.50.2300">
    <property type="match status" value="1"/>
</dbReference>
<keyword evidence="8" id="KW-1185">Reference proteome</keyword>
<sequence length="268" mass="28750">MSPPKDVGTCWLHSPVPSTPSPRASPPATVPTSPARRELLPERREVGNLHSGGVPIRVLLADDHPVVRRGLAALLGTLDEFEVVAEAEDGEGAVREAQLCRPDVVLMDVRMPGMDGVEATRRIRQAVPDVAVLVLTMYDDDATVFTAMQAGARGYLLKGAEQDEIADGIKAVARGQAIFGPGIATRLLQHFANPPVEVAADEPFPELTAREREILGLLSQGRRTAQIAETLHLSPKTVSNNLTTIFAKLEVTDRTAAVLRARERGLGA</sequence>
<comment type="caution">
    <text evidence="7">The sequence shown here is derived from an EMBL/GenBank/DDBJ whole genome shotgun (WGS) entry which is preliminary data.</text>
</comment>
<feature type="domain" description="HTH luxR-type" evidence="5">
    <location>
        <begin position="200"/>
        <end position="265"/>
    </location>
</feature>
<protein>
    <submittedName>
        <fullName evidence="7">Response regulator transcription factor</fullName>
    </submittedName>
</protein>
<evidence type="ECO:0000313" key="7">
    <source>
        <dbReference type="EMBL" id="RYC10606.1"/>
    </source>
</evidence>